<keyword evidence="2" id="KW-0285">Flavoprotein</keyword>
<accession>A0A4R2H2E2</accession>
<reference evidence="6 7" key="1">
    <citation type="journal article" date="2015" name="Stand. Genomic Sci.">
        <title>Genomic Encyclopedia of Bacterial and Archaeal Type Strains, Phase III: the genomes of soil and plant-associated and newly described type strains.</title>
        <authorList>
            <person name="Whitman W.B."/>
            <person name="Woyke T."/>
            <person name="Klenk H.P."/>
            <person name="Zhou Y."/>
            <person name="Lilburn T.G."/>
            <person name="Beck B.J."/>
            <person name="De Vos P."/>
            <person name="Vandamme P."/>
            <person name="Eisen J.A."/>
            <person name="Garrity G."/>
            <person name="Hugenholtz P."/>
            <person name="Kyrpides N.C."/>
        </authorList>
    </citation>
    <scope>NUCLEOTIDE SEQUENCE [LARGE SCALE GENOMIC DNA]</scope>
    <source>
        <strain evidence="6 7">VKM Ac-2572</strain>
    </source>
</reference>
<organism evidence="6 7">
    <name type="scientific">Kribbella steppae</name>
    <dbReference type="NCBI Taxonomy" id="2512223"/>
    <lineage>
        <taxon>Bacteria</taxon>
        <taxon>Bacillati</taxon>
        <taxon>Actinomycetota</taxon>
        <taxon>Actinomycetes</taxon>
        <taxon>Propionibacteriales</taxon>
        <taxon>Kribbellaceae</taxon>
        <taxon>Kribbella</taxon>
    </lineage>
</organism>
<dbReference type="AlphaFoldDB" id="A0A4R2H2E2"/>
<dbReference type="Gene3D" id="3.50.50.60">
    <property type="entry name" value="FAD/NAD(P)-binding domain"/>
    <property type="match status" value="2"/>
</dbReference>
<dbReference type="OrthoDB" id="3316391at2"/>
<evidence type="ECO:0000259" key="5">
    <source>
        <dbReference type="Pfam" id="PF01494"/>
    </source>
</evidence>
<evidence type="ECO:0000256" key="3">
    <source>
        <dbReference type="ARBA" id="ARBA00022827"/>
    </source>
</evidence>
<dbReference type="GO" id="GO:0016709">
    <property type="term" value="F:oxidoreductase activity, acting on paired donors, with incorporation or reduction of molecular oxygen, NAD(P)H as one donor, and incorporation of one atom of oxygen"/>
    <property type="evidence" value="ECO:0007669"/>
    <property type="project" value="UniProtKB-ARBA"/>
</dbReference>
<evidence type="ECO:0000256" key="2">
    <source>
        <dbReference type="ARBA" id="ARBA00022630"/>
    </source>
</evidence>
<proteinExistence type="predicted"/>
<dbReference type="Pfam" id="PF21274">
    <property type="entry name" value="Rng_hyd_C"/>
    <property type="match status" value="1"/>
</dbReference>
<sequence>PRPNHRETASAGNHPHFQPGTGRPDREDRRLLPVPQTRMERVLADRAAELGVEVRRGHELTGLSQHADAVTVEVVGPTGRYEISSRYVVGADGAHSTTRKLAGIEFPGAASDDIVTRIAEVAVPNEFVDPATGGLNLPGYGHISPMYHRTERGVFAHARFPSRPDLVFTVEWATDGIDTDAPLNLEEVHDSIYRVMGADLPLRPPEGRGPHRLDRSIGVNTRLADRYHDGRVLLVGDAAHVHFVIGGPGLNLGLQDAINLGWKLAAVIHGWAPPGLLDTYGAERRPVGERVAMHSQAQLALLAPGAEVTALRELFTELLRDQHTAAHIANMMAGADICYDMGTESTHTLIGRWAPDLLLDTGNGPVRLADLTTTARPLLVDCTENACLATEADGWRDRIDIVTAHTSNTAATGLLLRPDCYIAWATDSPDPGPHERESMRTALTTWFGTAQRPSQRRPVPPRSAAGPR</sequence>
<dbReference type="InterPro" id="IPR050641">
    <property type="entry name" value="RIFMO-like"/>
</dbReference>
<dbReference type="PANTHER" id="PTHR43004">
    <property type="entry name" value="TRK SYSTEM POTASSIUM UPTAKE PROTEIN"/>
    <property type="match status" value="1"/>
</dbReference>
<evidence type="ECO:0000313" key="6">
    <source>
        <dbReference type="EMBL" id="TCO19025.1"/>
    </source>
</evidence>
<comment type="cofactor">
    <cofactor evidence="1">
        <name>FAD</name>
        <dbReference type="ChEBI" id="CHEBI:57692"/>
    </cofactor>
</comment>
<feature type="domain" description="FAD-binding" evidence="5">
    <location>
        <begin position="30"/>
        <end position="293"/>
    </location>
</feature>
<dbReference type="PANTHER" id="PTHR43004:SF19">
    <property type="entry name" value="BINDING MONOOXYGENASE, PUTATIVE (JCVI)-RELATED"/>
    <property type="match status" value="1"/>
</dbReference>
<dbReference type="InterPro" id="IPR036188">
    <property type="entry name" value="FAD/NAD-bd_sf"/>
</dbReference>
<protein>
    <submittedName>
        <fullName evidence="6">FAD binding domain-containing protein</fullName>
    </submittedName>
</protein>
<feature type="region of interest" description="Disordered" evidence="4">
    <location>
        <begin position="1"/>
        <end position="28"/>
    </location>
</feature>
<evidence type="ECO:0000256" key="1">
    <source>
        <dbReference type="ARBA" id="ARBA00001974"/>
    </source>
</evidence>
<keyword evidence="7" id="KW-1185">Reference proteome</keyword>
<keyword evidence="3" id="KW-0274">FAD</keyword>
<dbReference type="Gene3D" id="3.40.30.120">
    <property type="match status" value="1"/>
</dbReference>
<dbReference type="Gene3D" id="3.30.70.2450">
    <property type="match status" value="1"/>
</dbReference>
<gene>
    <name evidence="6" type="ORF">EV652_1141</name>
</gene>
<dbReference type="EMBL" id="SLWN01000014">
    <property type="protein sequence ID" value="TCO19025.1"/>
    <property type="molecule type" value="Genomic_DNA"/>
</dbReference>
<dbReference type="InterPro" id="IPR002938">
    <property type="entry name" value="FAD-bd"/>
</dbReference>
<dbReference type="SUPFAM" id="SSF51905">
    <property type="entry name" value="FAD/NAD(P)-binding domain"/>
    <property type="match status" value="1"/>
</dbReference>
<comment type="caution">
    <text evidence="6">The sequence shown here is derived from an EMBL/GenBank/DDBJ whole genome shotgun (WGS) entry which is preliminary data.</text>
</comment>
<evidence type="ECO:0000313" key="7">
    <source>
        <dbReference type="Proteomes" id="UP000294508"/>
    </source>
</evidence>
<dbReference type="PRINTS" id="PR00420">
    <property type="entry name" value="RNGMNOXGNASE"/>
</dbReference>
<feature type="non-terminal residue" evidence="6">
    <location>
        <position position="1"/>
    </location>
</feature>
<name>A0A4R2H2E2_9ACTN</name>
<dbReference type="Pfam" id="PF01494">
    <property type="entry name" value="FAD_binding_3"/>
    <property type="match status" value="1"/>
</dbReference>
<feature type="region of interest" description="Disordered" evidence="4">
    <location>
        <begin position="428"/>
        <end position="468"/>
    </location>
</feature>
<dbReference type="GO" id="GO:0071949">
    <property type="term" value="F:FAD binding"/>
    <property type="evidence" value="ECO:0007669"/>
    <property type="project" value="InterPro"/>
</dbReference>
<dbReference type="Proteomes" id="UP000294508">
    <property type="component" value="Unassembled WGS sequence"/>
</dbReference>
<evidence type="ECO:0000256" key="4">
    <source>
        <dbReference type="SAM" id="MobiDB-lite"/>
    </source>
</evidence>